<evidence type="ECO:0000313" key="2">
    <source>
        <dbReference type="EMBL" id="GAC15948.1"/>
    </source>
</evidence>
<dbReference type="STRING" id="1127673.GLIP_3334"/>
<gene>
    <name evidence="2" type="ORF">GLIP_3334</name>
</gene>
<organism evidence="2 3">
    <name type="scientific">Aliiglaciecola lipolytica E3</name>
    <dbReference type="NCBI Taxonomy" id="1127673"/>
    <lineage>
        <taxon>Bacteria</taxon>
        <taxon>Pseudomonadati</taxon>
        <taxon>Pseudomonadota</taxon>
        <taxon>Gammaproteobacteria</taxon>
        <taxon>Alteromonadales</taxon>
        <taxon>Alteromonadaceae</taxon>
        <taxon>Aliiglaciecola</taxon>
    </lineage>
</organism>
<reference evidence="2 3" key="1">
    <citation type="journal article" date="2017" name="Antonie Van Leeuwenhoek">
        <title>Rhizobium rhizosphaerae sp. nov., a novel species isolated from rice rhizosphere.</title>
        <authorList>
            <person name="Zhao J.J."/>
            <person name="Zhang J."/>
            <person name="Zhang R.J."/>
            <person name="Zhang C.W."/>
            <person name="Yin H.Q."/>
            <person name="Zhang X.X."/>
        </authorList>
    </citation>
    <scope>NUCLEOTIDE SEQUENCE [LARGE SCALE GENOMIC DNA]</scope>
    <source>
        <strain evidence="2 3">E3</strain>
    </source>
</reference>
<dbReference type="PANTHER" id="PTHR33164:SF43">
    <property type="entry name" value="HTH-TYPE TRANSCRIPTIONAL REPRESSOR YETL"/>
    <property type="match status" value="1"/>
</dbReference>
<keyword evidence="3" id="KW-1185">Reference proteome</keyword>
<dbReference type="eggNOG" id="COG1846">
    <property type="taxonomic scope" value="Bacteria"/>
</dbReference>
<dbReference type="InterPro" id="IPR039422">
    <property type="entry name" value="MarR/SlyA-like"/>
</dbReference>
<dbReference type="PRINTS" id="PR00598">
    <property type="entry name" value="HTHMARR"/>
</dbReference>
<dbReference type="InterPro" id="IPR036388">
    <property type="entry name" value="WH-like_DNA-bd_sf"/>
</dbReference>
<dbReference type="InterPro" id="IPR036390">
    <property type="entry name" value="WH_DNA-bd_sf"/>
</dbReference>
<dbReference type="EMBL" id="BAEN01000065">
    <property type="protein sequence ID" value="GAC15948.1"/>
    <property type="molecule type" value="Genomic_DNA"/>
</dbReference>
<dbReference type="RefSeq" id="WP_008845752.1">
    <property type="nucleotide sequence ID" value="NZ_BAEN01000065.1"/>
</dbReference>
<evidence type="ECO:0000313" key="3">
    <source>
        <dbReference type="Proteomes" id="UP000006334"/>
    </source>
</evidence>
<protein>
    <submittedName>
        <fullName evidence="2">MarR family transcriptional regulator</fullName>
    </submittedName>
</protein>
<dbReference type="GO" id="GO:0003700">
    <property type="term" value="F:DNA-binding transcription factor activity"/>
    <property type="evidence" value="ECO:0007669"/>
    <property type="project" value="InterPro"/>
</dbReference>
<dbReference type="PANTHER" id="PTHR33164">
    <property type="entry name" value="TRANSCRIPTIONAL REGULATOR, MARR FAMILY"/>
    <property type="match status" value="1"/>
</dbReference>
<dbReference type="Gene3D" id="1.10.10.10">
    <property type="entry name" value="Winged helix-like DNA-binding domain superfamily/Winged helix DNA-binding domain"/>
    <property type="match status" value="1"/>
</dbReference>
<comment type="caution">
    <text evidence="2">The sequence shown here is derived from an EMBL/GenBank/DDBJ whole genome shotgun (WGS) entry which is preliminary data.</text>
</comment>
<evidence type="ECO:0000259" key="1">
    <source>
        <dbReference type="PROSITE" id="PS50995"/>
    </source>
</evidence>
<dbReference type="GO" id="GO:0006950">
    <property type="term" value="P:response to stress"/>
    <property type="evidence" value="ECO:0007669"/>
    <property type="project" value="TreeGrafter"/>
</dbReference>
<feature type="domain" description="HTH marR-type" evidence="1">
    <location>
        <begin position="7"/>
        <end position="139"/>
    </location>
</feature>
<name>K6YH54_9ALTE</name>
<proteinExistence type="predicted"/>
<accession>K6YH54</accession>
<dbReference type="OrthoDB" id="5295456at2"/>
<dbReference type="SUPFAM" id="SSF46785">
    <property type="entry name" value="Winged helix' DNA-binding domain"/>
    <property type="match status" value="1"/>
</dbReference>
<dbReference type="Pfam" id="PF12802">
    <property type="entry name" value="MarR_2"/>
    <property type="match status" value="1"/>
</dbReference>
<sequence length="139" mass="15590">MKKMSDAMSLLINLNLAAIKINKKLDRSLGLHGISFSEYMALHFLYSESTQVMSRIALAECLGMTASGVTRLLNPMEKIHLVEKQKNPRDARVSLVKLTLTGATLYEDASTSFRHISDSTVSDVRQYQMESILEVLKKL</sequence>
<dbReference type="SMART" id="SM00347">
    <property type="entry name" value="HTH_MARR"/>
    <property type="match status" value="1"/>
</dbReference>
<dbReference type="PROSITE" id="PS50995">
    <property type="entry name" value="HTH_MARR_2"/>
    <property type="match status" value="1"/>
</dbReference>
<dbReference type="Proteomes" id="UP000006334">
    <property type="component" value="Unassembled WGS sequence"/>
</dbReference>
<dbReference type="InterPro" id="IPR000835">
    <property type="entry name" value="HTH_MarR-typ"/>
</dbReference>
<dbReference type="AlphaFoldDB" id="K6YH54"/>